<protein>
    <submittedName>
        <fullName evidence="2">Uncharacterized protein</fullName>
    </submittedName>
</protein>
<accession>A0A017T457</accession>
<comment type="caution">
    <text evidence="2">The sequence shown here is derived from an EMBL/GenBank/DDBJ whole genome shotgun (WGS) entry which is preliminary data.</text>
</comment>
<feature type="region of interest" description="Disordered" evidence="1">
    <location>
        <begin position="1"/>
        <end position="102"/>
    </location>
</feature>
<dbReference type="Proteomes" id="UP000019678">
    <property type="component" value="Unassembled WGS sequence"/>
</dbReference>
<keyword evidence="3" id="KW-1185">Reference proteome</keyword>
<evidence type="ECO:0000313" key="2">
    <source>
        <dbReference type="EMBL" id="EYF03570.1"/>
    </source>
</evidence>
<proteinExistence type="predicted"/>
<dbReference type="AlphaFoldDB" id="A0A017T457"/>
<sequence length="439" mass="45603">MGALALTGLTTTSGCDVTRPPDPGAPEAGTSPNASIFPAPLASEVPELPDAGAPADASTDADAGGRTSSADERRRASLTDSGAPSPVSLAPDAELPAEAPSTRDVAGVTLEAFWRWRDIPPAPRGPEVSLEGIKTAQRLTALTWSMDLADTGRLRIRFTSRALPLPAGAELRARSDRYGAIVLWPNSSDYRVIAPGALRTTLGERRVDVTPLAAGTVKAEGEGRRLGVPVRRIEIASGLGSLRLELGKVPEAGEGGAVLCRSLVEIAGIDPHTTECQSGEVPLLAAYTWQEGGGITLEVTTLAKRTDLASSEMLVPPPGARWNPSGLPTAPGGVFLTRDEIAAFRSAPLQLPPPSAPGAPGEGFLAVNQLDTLHYLLVDGVAVVAVPPLSERYVIGTTRGRYAVQWRTFLGESIGPVLQTEMPARLVLGEVDAGAPDGG</sequence>
<evidence type="ECO:0000313" key="3">
    <source>
        <dbReference type="Proteomes" id="UP000019678"/>
    </source>
</evidence>
<feature type="compositionally biased region" description="Low complexity" evidence="1">
    <location>
        <begin position="1"/>
        <end position="12"/>
    </location>
</feature>
<gene>
    <name evidence="2" type="ORF">CAP_5361</name>
</gene>
<reference evidence="2 3" key="1">
    <citation type="submission" date="2013-05" db="EMBL/GenBank/DDBJ databases">
        <title>Genome assembly of Chondromyces apiculatus DSM 436.</title>
        <authorList>
            <person name="Sharma G."/>
            <person name="Khatri I."/>
            <person name="Kaur C."/>
            <person name="Mayilraj S."/>
            <person name="Subramanian S."/>
        </authorList>
    </citation>
    <scope>NUCLEOTIDE SEQUENCE [LARGE SCALE GENOMIC DNA]</scope>
    <source>
        <strain evidence="2 3">DSM 436</strain>
    </source>
</reference>
<organism evidence="2 3">
    <name type="scientific">Chondromyces apiculatus DSM 436</name>
    <dbReference type="NCBI Taxonomy" id="1192034"/>
    <lineage>
        <taxon>Bacteria</taxon>
        <taxon>Pseudomonadati</taxon>
        <taxon>Myxococcota</taxon>
        <taxon>Polyangia</taxon>
        <taxon>Polyangiales</taxon>
        <taxon>Polyangiaceae</taxon>
        <taxon>Chondromyces</taxon>
    </lineage>
</organism>
<dbReference type="EMBL" id="ASRX01000044">
    <property type="protein sequence ID" value="EYF03570.1"/>
    <property type="molecule type" value="Genomic_DNA"/>
</dbReference>
<dbReference type="STRING" id="1192034.CAP_5361"/>
<evidence type="ECO:0000256" key="1">
    <source>
        <dbReference type="SAM" id="MobiDB-lite"/>
    </source>
</evidence>
<name>A0A017T457_9BACT</name>
<feature type="compositionally biased region" description="Low complexity" evidence="1">
    <location>
        <begin position="89"/>
        <end position="100"/>
    </location>
</feature>